<organism evidence="1 2">
    <name type="scientific">Candidatus Pristimantibacillus lignocellulolyticus</name>
    <dbReference type="NCBI Taxonomy" id="2994561"/>
    <lineage>
        <taxon>Bacteria</taxon>
        <taxon>Bacillati</taxon>
        <taxon>Bacillota</taxon>
        <taxon>Bacilli</taxon>
        <taxon>Bacillales</taxon>
        <taxon>Paenibacillaceae</taxon>
        <taxon>Candidatus Pristimantibacillus</taxon>
    </lineage>
</organism>
<evidence type="ECO:0000313" key="2">
    <source>
        <dbReference type="Proteomes" id="UP001056756"/>
    </source>
</evidence>
<dbReference type="Gene3D" id="3.30.360.10">
    <property type="entry name" value="Dihydrodipicolinate Reductase, domain 2"/>
    <property type="match status" value="1"/>
</dbReference>
<proteinExistence type="predicted"/>
<sequence length="269" mass="29636">MGIHYVDISAHYAFLSQLQTLQDTATFNDSTAVISVGLAPGMTNLMAQHASQQLDQTDQIDISIMLGLGDHHGKSAIKWTVENLAAPFSTMNGKQKTIVSGFSDGKKINFGQALGSRDAYRFNFSDQHTLSETLHIPLVSTRLCFDSSFVTKLLGGLGKLGILRILKYPFLRNLTVKLFEKMKFGSNQFAVKVDAYGRKNDQNINVECFLDGTIEAEITAKVASSIALSVYSQSFPAGVYHIEQLFDLNTVLSSIQPPIDINTRVNKQH</sequence>
<dbReference type="PANTHER" id="PTHR43796">
    <property type="entry name" value="CARBOXYNORSPERMIDINE SYNTHASE"/>
    <property type="match status" value="1"/>
</dbReference>
<name>A0A9J6ZJR9_9BACL</name>
<gene>
    <name evidence="1" type="ORF">NAG76_09770</name>
</gene>
<dbReference type="PANTHER" id="PTHR43796:SF2">
    <property type="entry name" value="CARBOXYNORSPERMIDINE SYNTHASE"/>
    <property type="match status" value="1"/>
</dbReference>
<accession>A0A9J6ZJR9</accession>
<protein>
    <submittedName>
        <fullName evidence="1">Saccharopine dehydrogenase</fullName>
    </submittedName>
</protein>
<dbReference type="EMBL" id="CP097899">
    <property type="protein sequence ID" value="URN96477.1"/>
    <property type="molecule type" value="Genomic_DNA"/>
</dbReference>
<evidence type="ECO:0000313" key="1">
    <source>
        <dbReference type="EMBL" id="URN96477.1"/>
    </source>
</evidence>
<reference evidence="1" key="1">
    <citation type="submission" date="2022-05" db="EMBL/GenBank/DDBJ databases">
        <title>Novel bacterial taxa in a minimal lignocellulolytic consortium and its capacity to transform plastics disclosed by genome-resolved metagenomics.</title>
        <authorList>
            <person name="Rodriguez C.A.D."/>
            <person name="Diaz-Garcia L."/>
            <person name="Herrera K."/>
            <person name="Tarazona N.A."/>
            <person name="Sproer C."/>
            <person name="Overmann J."/>
            <person name="Jimenez D.J."/>
        </authorList>
    </citation>
    <scope>NUCLEOTIDE SEQUENCE</scope>
    <source>
        <strain evidence="1">MAG5</strain>
    </source>
</reference>
<dbReference type="KEGG" id="plig:NAG76_09770"/>
<dbReference type="AlphaFoldDB" id="A0A9J6ZJR9"/>
<dbReference type="Proteomes" id="UP001056756">
    <property type="component" value="Chromosome"/>
</dbReference>